<accession>A0A239FEH0</accession>
<evidence type="ECO:0000313" key="1">
    <source>
        <dbReference type="EMBL" id="SNS54572.1"/>
    </source>
</evidence>
<dbReference type="RefSeq" id="WP_141233816.1">
    <property type="nucleotide sequence ID" value="NZ_FZOH01000005.1"/>
</dbReference>
<reference evidence="2" key="1">
    <citation type="submission" date="2017-06" db="EMBL/GenBank/DDBJ databases">
        <authorList>
            <person name="Varghese N."/>
            <person name="Submissions S."/>
        </authorList>
    </citation>
    <scope>NUCLEOTIDE SEQUENCE [LARGE SCALE GENOMIC DNA]</scope>
    <source>
        <strain evidence="2">DSM 45423</strain>
    </source>
</reference>
<sequence>MPGDAEQPLELRLTLEPETGADEEEVDRLGRQLRAELAALDVDSITPLTMAEPPQGAKAGEVASLLDLLITMSGSGGVLVTVLATLQDWLGRRSAAHTVKLTIDGDVLELDGATSAERSALVETFVRRHGGV</sequence>
<dbReference type="EMBL" id="FZOH01000005">
    <property type="protein sequence ID" value="SNS54572.1"/>
    <property type="molecule type" value="Genomic_DNA"/>
</dbReference>
<proteinExistence type="predicted"/>
<name>A0A239FEH0_9ACTN</name>
<dbReference type="Proteomes" id="UP000198386">
    <property type="component" value="Unassembled WGS sequence"/>
</dbReference>
<dbReference type="InterPro" id="IPR045428">
    <property type="entry name" value="EACC1"/>
</dbReference>
<gene>
    <name evidence="1" type="ORF">SAMN04488107_2956</name>
</gene>
<dbReference type="Pfam" id="PF19953">
    <property type="entry name" value="EACC1"/>
    <property type="match status" value="1"/>
</dbReference>
<evidence type="ECO:0000313" key="2">
    <source>
        <dbReference type="Proteomes" id="UP000198386"/>
    </source>
</evidence>
<keyword evidence="2" id="KW-1185">Reference proteome</keyword>
<organism evidence="1 2">
    <name type="scientific">Geodermatophilus saharensis</name>
    <dbReference type="NCBI Taxonomy" id="1137994"/>
    <lineage>
        <taxon>Bacteria</taxon>
        <taxon>Bacillati</taxon>
        <taxon>Actinomycetota</taxon>
        <taxon>Actinomycetes</taxon>
        <taxon>Geodermatophilales</taxon>
        <taxon>Geodermatophilaceae</taxon>
        <taxon>Geodermatophilus</taxon>
    </lineage>
</organism>
<protein>
    <submittedName>
        <fullName evidence="1">Uncharacterized protein</fullName>
    </submittedName>
</protein>
<dbReference type="AlphaFoldDB" id="A0A239FEH0"/>
<dbReference type="OrthoDB" id="3627404at2"/>